<reference evidence="1 2" key="1">
    <citation type="journal article" date="2014" name="Genome Biol. Evol.">
        <title>The genome of the myxosporean Thelohanellus kitauei shows adaptations to nutrient acquisition within its fish host.</title>
        <authorList>
            <person name="Yang Y."/>
            <person name="Xiong J."/>
            <person name="Zhou Z."/>
            <person name="Huo F."/>
            <person name="Miao W."/>
            <person name="Ran C."/>
            <person name="Liu Y."/>
            <person name="Zhang J."/>
            <person name="Feng J."/>
            <person name="Wang M."/>
            <person name="Wang M."/>
            <person name="Wang L."/>
            <person name="Yao B."/>
        </authorList>
    </citation>
    <scope>NUCLEOTIDE SEQUENCE [LARGE SCALE GENOMIC DNA]</scope>
    <source>
        <strain evidence="1">Wuqing</strain>
    </source>
</reference>
<protein>
    <submittedName>
        <fullName evidence="1">Uncharacterized protein</fullName>
    </submittedName>
</protein>
<dbReference type="EMBL" id="JWZT01001045">
    <property type="protein sequence ID" value="KII72988.1"/>
    <property type="molecule type" value="Genomic_DNA"/>
</dbReference>
<dbReference type="AlphaFoldDB" id="A0A0C2JUE1"/>
<gene>
    <name evidence="1" type="ORF">RF11_08163</name>
</gene>
<accession>A0A0C2JUE1</accession>
<name>A0A0C2JUE1_THEKT</name>
<keyword evidence="2" id="KW-1185">Reference proteome</keyword>
<sequence length="129" mass="15339">MTWISQLIIRSSKMKDERLPTGIKDIPQITRQLSKFYAEFNILDVFYGIEETGLVEVDDENYQMKHGDFQIKYLKFVKYEKPTFTLYSKNGSESDEDNLSYIQIHFVIYRKCSSYTDTKISYHLSLQHN</sequence>
<organism evidence="1 2">
    <name type="scientific">Thelohanellus kitauei</name>
    <name type="common">Myxosporean</name>
    <dbReference type="NCBI Taxonomy" id="669202"/>
    <lineage>
        <taxon>Eukaryota</taxon>
        <taxon>Metazoa</taxon>
        <taxon>Cnidaria</taxon>
        <taxon>Myxozoa</taxon>
        <taxon>Myxosporea</taxon>
        <taxon>Bivalvulida</taxon>
        <taxon>Platysporina</taxon>
        <taxon>Myxobolidae</taxon>
        <taxon>Thelohanellus</taxon>
    </lineage>
</organism>
<dbReference type="Proteomes" id="UP000031668">
    <property type="component" value="Unassembled WGS sequence"/>
</dbReference>
<comment type="caution">
    <text evidence="1">The sequence shown here is derived from an EMBL/GenBank/DDBJ whole genome shotgun (WGS) entry which is preliminary data.</text>
</comment>
<evidence type="ECO:0000313" key="1">
    <source>
        <dbReference type="EMBL" id="KII72988.1"/>
    </source>
</evidence>
<proteinExistence type="predicted"/>
<evidence type="ECO:0000313" key="2">
    <source>
        <dbReference type="Proteomes" id="UP000031668"/>
    </source>
</evidence>